<dbReference type="EC" id="2.4.-.-" evidence="3"/>
<evidence type="ECO:0000313" key="4">
    <source>
        <dbReference type="Proteomes" id="UP001226434"/>
    </source>
</evidence>
<dbReference type="Pfam" id="PF00534">
    <property type="entry name" value="Glycos_transf_1"/>
    <property type="match status" value="1"/>
</dbReference>
<gene>
    <name evidence="3" type="ORF">QJ048_02495</name>
</gene>
<keyword evidence="1 3" id="KW-0808">Transferase</keyword>
<comment type="caution">
    <text evidence="3">The sequence shown here is derived from an EMBL/GenBank/DDBJ whole genome shotgun (WGS) entry which is preliminary data.</text>
</comment>
<dbReference type="GO" id="GO:0016757">
    <property type="term" value="F:glycosyltransferase activity"/>
    <property type="evidence" value="ECO:0007669"/>
    <property type="project" value="UniProtKB-KW"/>
</dbReference>
<evidence type="ECO:0000313" key="3">
    <source>
        <dbReference type="EMBL" id="MDI3318621.1"/>
    </source>
</evidence>
<reference evidence="3 4" key="1">
    <citation type="submission" date="2023-05" db="EMBL/GenBank/DDBJ databases">
        <title>Genome sequence of Pinibacter sp. MAH-24.</title>
        <authorList>
            <person name="Huq M.A."/>
        </authorList>
    </citation>
    <scope>NUCLEOTIDE SEQUENCE [LARGE SCALE GENOMIC DNA]</scope>
    <source>
        <strain evidence="3 4">MAH-24</strain>
    </source>
</reference>
<dbReference type="PANTHER" id="PTHR46401">
    <property type="entry name" value="GLYCOSYLTRANSFERASE WBBK-RELATED"/>
    <property type="match status" value="1"/>
</dbReference>
<dbReference type="PANTHER" id="PTHR46401:SF2">
    <property type="entry name" value="GLYCOSYLTRANSFERASE WBBK-RELATED"/>
    <property type="match status" value="1"/>
</dbReference>
<dbReference type="InterPro" id="IPR001296">
    <property type="entry name" value="Glyco_trans_1"/>
</dbReference>
<keyword evidence="4" id="KW-1185">Reference proteome</keyword>
<feature type="domain" description="Glycosyl transferase family 1" evidence="2">
    <location>
        <begin position="234"/>
        <end position="374"/>
    </location>
</feature>
<organism evidence="3 4">
    <name type="scientific">Pinibacter soli</name>
    <dbReference type="NCBI Taxonomy" id="3044211"/>
    <lineage>
        <taxon>Bacteria</taxon>
        <taxon>Pseudomonadati</taxon>
        <taxon>Bacteroidota</taxon>
        <taxon>Chitinophagia</taxon>
        <taxon>Chitinophagales</taxon>
        <taxon>Chitinophagaceae</taxon>
        <taxon>Pinibacter</taxon>
    </lineage>
</organism>
<dbReference type="RefSeq" id="WP_282332749.1">
    <property type="nucleotide sequence ID" value="NZ_JASBRG010000001.1"/>
</dbReference>
<dbReference type="SUPFAM" id="SSF53756">
    <property type="entry name" value="UDP-Glycosyltransferase/glycogen phosphorylase"/>
    <property type="match status" value="1"/>
</dbReference>
<accession>A0ABT6R892</accession>
<dbReference type="Proteomes" id="UP001226434">
    <property type="component" value="Unassembled WGS sequence"/>
</dbReference>
<evidence type="ECO:0000256" key="1">
    <source>
        <dbReference type="ARBA" id="ARBA00022679"/>
    </source>
</evidence>
<dbReference type="CDD" id="cd03801">
    <property type="entry name" value="GT4_PimA-like"/>
    <property type="match status" value="1"/>
</dbReference>
<protein>
    <submittedName>
        <fullName evidence="3">Glycosyltransferase family 4 protein</fullName>
        <ecNumber evidence="3">2.4.-.-</ecNumber>
    </submittedName>
</protein>
<dbReference type="Gene3D" id="3.40.50.2000">
    <property type="entry name" value="Glycogen Phosphorylase B"/>
    <property type="match status" value="2"/>
</dbReference>
<dbReference type="EMBL" id="JASBRG010000001">
    <property type="protein sequence ID" value="MDI3318621.1"/>
    <property type="molecule type" value="Genomic_DNA"/>
</dbReference>
<keyword evidence="3" id="KW-0328">Glycosyltransferase</keyword>
<name>A0ABT6R892_9BACT</name>
<evidence type="ECO:0000259" key="2">
    <source>
        <dbReference type="Pfam" id="PF00534"/>
    </source>
</evidence>
<proteinExistence type="predicted"/>
<sequence length="410" mass="46853">MNKKIILSHSGKQHSYYVARSLYRLGFLKKFYTSSYLKNPVLQKLASHTRFDLLSRRFIDGLPSNAVSSAWKYEVREQVARRLQATSQAVSQMVIDRDEKFDRRLSRKLVKLKGYDAFWGFQGSCLQSLKAAKQHNKLVICEMTIAHLPTAKRILSEEAKLQPEWADSFDFGHFPAPYEKRLIEEPLVADKVIAISSFLKKTLTDDGVDAAKVEVLPLGFDASKIQFVPETEKLSNRPLRVLYAGRITQRKGMKYLLDAFSQFDKKDVELHVIGNITGSGKAFWQHKGRFQYQQGVSQNALFQLYGKYDVLAFPSLLEGFGLVTVEAMGAGLPVITTPNTNATEVIRNEENGFLVPIRDADAIGKAITRVRNMDDFQFQQMRLSARNTALQYTWDSYENNLYQFLQQFFV</sequence>